<evidence type="ECO:0000256" key="1">
    <source>
        <dbReference type="SAM" id="MobiDB-lite"/>
    </source>
</evidence>
<evidence type="ECO:0000313" key="2">
    <source>
        <dbReference type="EMBL" id="NMH96604.1"/>
    </source>
</evidence>
<dbReference type="RefSeq" id="WP_169379985.1">
    <property type="nucleotide sequence ID" value="NZ_JAAXLA010000005.1"/>
</dbReference>
<keyword evidence="3" id="KW-1185">Reference proteome</keyword>
<accession>A0ABX1S8L6</accession>
<organism evidence="2 3">
    <name type="scientific">Pseudonocardia acidicola</name>
    <dbReference type="NCBI Taxonomy" id="2724939"/>
    <lineage>
        <taxon>Bacteria</taxon>
        <taxon>Bacillati</taxon>
        <taxon>Actinomycetota</taxon>
        <taxon>Actinomycetes</taxon>
        <taxon>Pseudonocardiales</taxon>
        <taxon>Pseudonocardiaceae</taxon>
        <taxon>Pseudonocardia</taxon>
    </lineage>
</organism>
<name>A0ABX1S8L6_9PSEU</name>
<comment type="caution">
    <text evidence="2">The sequence shown here is derived from an EMBL/GenBank/DDBJ whole genome shotgun (WGS) entry which is preliminary data.</text>
</comment>
<protein>
    <recommendedName>
        <fullName evidence="4">Lipocalin-like domain-containing protein</fullName>
    </recommendedName>
</protein>
<sequence length="158" mass="16640">MASPMAEPPTKGGRGMARREKRGITSSLAQSRSCVLAIAPFLLILLSGCSLGDPESALIGRWAGTCGENPVLQVSFTFEFMEDGRITIGHQGGSSEGDGGRYRVDGDNITFTTINSEGKEDTATGGFAVTDNTLQLTALTDPGNRGALVAWCSLTRMH</sequence>
<dbReference type="EMBL" id="JAAXLA010000005">
    <property type="protein sequence ID" value="NMH96604.1"/>
    <property type="molecule type" value="Genomic_DNA"/>
</dbReference>
<dbReference type="Proteomes" id="UP000820669">
    <property type="component" value="Unassembled WGS sequence"/>
</dbReference>
<reference evidence="2 3" key="1">
    <citation type="submission" date="2020-04" db="EMBL/GenBank/DDBJ databases">
        <authorList>
            <person name="Klaysubun C."/>
            <person name="Duangmal K."/>
            <person name="Lipun K."/>
        </authorList>
    </citation>
    <scope>NUCLEOTIDE SEQUENCE [LARGE SCALE GENOMIC DNA]</scope>
    <source>
        <strain evidence="2 3">K10HN5</strain>
    </source>
</reference>
<gene>
    <name evidence="2" type="ORF">HF526_04635</name>
</gene>
<feature type="region of interest" description="Disordered" evidence="1">
    <location>
        <begin position="1"/>
        <end position="23"/>
    </location>
</feature>
<evidence type="ECO:0000313" key="3">
    <source>
        <dbReference type="Proteomes" id="UP000820669"/>
    </source>
</evidence>
<proteinExistence type="predicted"/>
<evidence type="ECO:0008006" key="4">
    <source>
        <dbReference type="Google" id="ProtNLM"/>
    </source>
</evidence>